<comment type="caution">
    <text evidence="1">The sequence shown here is derived from an EMBL/GenBank/DDBJ whole genome shotgun (WGS) entry which is preliminary data.</text>
</comment>
<dbReference type="Proteomes" id="UP001154252">
    <property type="component" value="Unassembled WGS sequence"/>
</dbReference>
<dbReference type="Gene3D" id="1.20.1440.110">
    <property type="entry name" value="acylaminoacyl peptidase"/>
    <property type="match status" value="1"/>
</dbReference>
<reference evidence="1" key="1">
    <citation type="submission" date="2021-07" db="EMBL/GenBank/DDBJ databases">
        <authorList>
            <person name="Branca A.L. A."/>
        </authorList>
    </citation>
    <scope>NUCLEOTIDE SEQUENCE</scope>
</reference>
<dbReference type="EMBL" id="CAJVRC010000843">
    <property type="protein sequence ID" value="CAG8889893.1"/>
    <property type="molecule type" value="Genomic_DNA"/>
</dbReference>
<organism evidence="1 2">
    <name type="scientific">Penicillium egyptiacum</name>
    <dbReference type="NCBI Taxonomy" id="1303716"/>
    <lineage>
        <taxon>Eukaryota</taxon>
        <taxon>Fungi</taxon>
        <taxon>Dikarya</taxon>
        <taxon>Ascomycota</taxon>
        <taxon>Pezizomycotina</taxon>
        <taxon>Eurotiomycetes</taxon>
        <taxon>Eurotiomycetidae</taxon>
        <taxon>Eurotiales</taxon>
        <taxon>Aspergillaceae</taxon>
        <taxon>Penicillium</taxon>
    </lineage>
</organism>
<accession>A0A9W4K5U7</accession>
<protein>
    <submittedName>
        <fullName evidence="1">Uncharacterized protein</fullName>
    </submittedName>
</protein>
<keyword evidence="2" id="KW-1185">Reference proteome</keyword>
<name>A0A9W4K5U7_9EURO</name>
<evidence type="ECO:0000313" key="2">
    <source>
        <dbReference type="Proteomes" id="UP001154252"/>
    </source>
</evidence>
<sequence>MATIHKLFKSPFFDFEFLRLLAMAPHEGAEIGEALEAASKIKDQDPESWYSTLLETGNKAES</sequence>
<gene>
    <name evidence="1" type="ORF">PEGY_LOCUS1993</name>
</gene>
<proteinExistence type="predicted"/>
<dbReference type="AlphaFoldDB" id="A0A9W4K5U7"/>
<evidence type="ECO:0000313" key="1">
    <source>
        <dbReference type="EMBL" id="CAG8889893.1"/>
    </source>
</evidence>